<feature type="region of interest" description="Disordered" evidence="1">
    <location>
        <begin position="332"/>
        <end position="357"/>
    </location>
</feature>
<feature type="region of interest" description="Disordered" evidence="1">
    <location>
        <begin position="269"/>
        <end position="303"/>
    </location>
</feature>
<dbReference type="PANTHER" id="PTHR44329:SF214">
    <property type="entry name" value="PROTEIN KINASE DOMAIN-CONTAINING PROTEIN"/>
    <property type="match status" value="1"/>
</dbReference>
<dbReference type="GO" id="GO:0004674">
    <property type="term" value="F:protein serine/threonine kinase activity"/>
    <property type="evidence" value="ECO:0007669"/>
    <property type="project" value="TreeGrafter"/>
</dbReference>
<dbReference type="Gene3D" id="1.10.510.10">
    <property type="entry name" value="Transferase(Phosphotransferase) domain 1"/>
    <property type="match status" value="1"/>
</dbReference>
<organism evidence="4">
    <name type="scientific">Volvox carteri f. nagariensis</name>
    <dbReference type="NCBI Taxonomy" id="3068"/>
    <lineage>
        <taxon>Eukaryota</taxon>
        <taxon>Viridiplantae</taxon>
        <taxon>Chlorophyta</taxon>
        <taxon>core chlorophytes</taxon>
        <taxon>Chlorophyceae</taxon>
        <taxon>CS clade</taxon>
        <taxon>Chlamydomonadales</taxon>
        <taxon>Volvocaceae</taxon>
        <taxon>Volvox</taxon>
    </lineage>
</organism>
<dbReference type="Gene3D" id="3.30.200.20">
    <property type="entry name" value="Phosphorylase Kinase, domain 1"/>
    <property type="match status" value="1"/>
</dbReference>
<feature type="region of interest" description="Disordered" evidence="1">
    <location>
        <begin position="133"/>
        <end position="156"/>
    </location>
</feature>
<dbReference type="GO" id="GO:0005524">
    <property type="term" value="F:ATP binding"/>
    <property type="evidence" value="ECO:0007669"/>
    <property type="project" value="InterPro"/>
</dbReference>
<feature type="compositionally biased region" description="Gly residues" evidence="1">
    <location>
        <begin position="336"/>
        <end position="348"/>
    </location>
</feature>
<feature type="region of interest" description="Disordered" evidence="1">
    <location>
        <begin position="1161"/>
        <end position="1184"/>
    </location>
</feature>
<dbReference type="STRING" id="3068.D8U608"/>
<feature type="compositionally biased region" description="Low complexity" evidence="1">
    <location>
        <begin position="1173"/>
        <end position="1184"/>
    </location>
</feature>
<dbReference type="KEGG" id="vcn:VOLCADRAFT_94879"/>
<feature type="region of interest" description="Disordered" evidence="1">
    <location>
        <begin position="714"/>
        <end position="752"/>
    </location>
</feature>
<dbReference type="InterPro" id="IPR001245">
    <property type="entry name" value="Ser-Thr/Tyr_kinase_cat_dom"/>
</dbReference>
<dbReference type="PANTHER" id="PTHR44329">
    <property type="entry name" value="SERINE/THREONINE-PROTEIN KINASE TNNI3K-RELATED"/>
    <property type="match status" value="1"/>
</dbReference>
<evidence type="ECO:0000259" key="2">
    <source>
        <dbReference type="PROSITE" id="PS50011"/>
    </source>
</evidence>
<dbReference type="SUPFAM" id="SSF56112">
    <property type="entry name" value="Protein kinase-like (PK-like)"/>
    <property type="match status" value="1"/>
</dbReference>
<evidence type="ECO:0000313" key="3">
    <source>
        <dbReference type="EMBL" id="EFJ44773.1"/>
    </source>
</evidence>
<dbReference type="InterPro" id="IPR051681">
    <property type="entry name" value="Ser/Thr_Kinases-Pseudokinases"/>
</dbReference>
<feature type="region of interest" description="Disordered" evidence="1">
    <location>
        <begin position="177"/>
        <end position="212"/>
    </location>
</feature>
<protein>
    <recommendedName>
        <fullName evidence="2">Protein kinase domain-containing protein</fullName>
    </recommendedName>
</protein>
<feature type="region of interest" description="Disordered" evidence="1">
    <location>
        <begin position="633"/>
        <end position="654"/>
    </location>
</feature>
<evidence type="ECO:0000313" key="4">
    <source>
        <dbReference type="Proteomes" id="UP000001058"/>
    </source>
</evidence>
<feature type="compositionally biased region" description="Low complexity" evidence="1">
    <location>
        <begin position="714"/>
        <end position="728"/>
    </location>
</feature>
<dbReference type="InterPro" id="IPR011009">
    <property type="entry name" value="Kinase-like_dom_sf"/>
</dbReference>
<dbReference type="InParanoid" id="D8U608"/>
<dbReference type="Proteomes" id="UP000001058">
    <property type="component" value="Unassembled WGS sequence"/>
</dbReference>
<dbReference type="eggNOG" id="KOG0192">
    <property type="taxonomic scope" value="Eukaryota"/>
</dbReference>
<dbReference type="AlphaFoldDB" id="D8U608"/>
<feature type="region of interest" description="Disordered" evidence="1">
    <location>
        <begin position="1"/>
        <end position="39"/>
    </location>
</feature>
<accession>D8U608</accession>
<proteinExistence type="predicted"/>
<dbReference type="OrthoDB" id="4062651at2759"/>
<feature type="compositionally biased region" description="Polar residues" evidence="1">
    <location>
        <begin position="200"/>
        <end position="212"/>
    </location>
</feature>
<dbReference type="InterPro" id="IPR000719">
    <property type="entry name" value="Prot_kinase_dom"/>
</dbReference>
<feature type="compositionally biased region" description="Polar residues" evidence="1">
    <location>
        <begin position="1162"/>
        <end position="1171"/>
    </location>
</feature>
<dbReference type="Pfam" id="PF07714">
    <property type="entry name" value="PK_Tyr_Ser-Thr"/>
    <property type="match status" value="1"/>
</dbReference>
<dbReference type="EMBL" id="GL378361">
    <property type="protein sequence ID" value="EFJ44773.1"/>
    <property type="molecule type" value="Genomic_DNA"/>
</dbReference>
<evidence type="ECO:0000256" key="1">
    <source>
        <dbReference type="SAM" id="MobiDB-lite"/>
    </source>
</evidence>
<feature type="domain" description="Protein kinase" evidence="2">
    <location>
        <begin position="858"/>
        <end position="1154"/>
    </location>
</feature>
<dbReference type="GeneID" id="9626000"/>
<keyword evidence="4" id="KW-1185">Reference proteome</keyword>
<dbReference type="RefSeq" id="XP_002954056.1">
    <property type="nucleotide sequence ID" value="XM_002954010.1"/>
</dbReference>
<gene>
    <name evidence="3" type="ORF">VOLCADRAFT_94879</name>
</gene>
<feature type="region of interest" description="Disordered" evidence="1">
    <location>
        <begin position="570"/>
        <end position="589"/>
    </location>
</feature>
<dbReference type="SMART" id="SM00220">
    <property type="entry name" value="S_TKc"/>
    <property type="match status" value="1"/>
</dbReference>
<feature type="compositionally biased region" description="Low complexity" evidence="1">
    <location>
        <begin position="269"/>
        <end position="281"/>
    </location>
</feature>
<dbReference type="PROSITE" id="PS00108">
    <property type="entry name" value="PROTEIN_KINASE_ST"/>
    <property type="match status" value="1"/>
</dbReference>
<sequence>MTTGNAESVQAAGVKSQNGFGEAETNKRPASGPKGSGPKRLAALILKARSVDGRATCSPADSLRLTKSTVVTITETLWSQRYDGVSTQFVLEDGVYGTAASSQPSRPSPPSPALQSSSGLLGLFALRPAAANAAARPTNLPNHDPQQQQQQQQQHQQHVFVANLGVVTSTAVAGINSSGGAGTAATTTSQTAITPSPSAGLQSPFTTNRTPIPTISTGTAIDAHDVAHAATSFQLQNLPSAPLLPPPLLPYPHVHDSPLRRLLRPRTAPAAGLKTPGASPFSAPPLPPPSGGRNATAAPPPLRDSNGALAAVVAGGGSFGTVDLQLALAPGSSSSAGGGGGGGRGTAGQGTSTGLIGRTLGDMPGLDLRGAPHYIALNEPDPAVRHTMAPRRLSAAAGSCGGFLHGGSGGSGITAAAAAVAAGMKSIGGGGEVLVGGSGGSGIAAAAASVAAVAARISGSSGGGGPATAALVAAERELGLIRVSSLSELCGQLEGLRWLASGSSGRVFTALWKGSMVAVKVVISSTQDQLRDNSREALLSRVVSHPAICQCYTVCSECITVEHLQVPRRHGQAPVPTAAGSGGGTRSRHPAACSVTIYTDPTDIVGSPLPSLTRPHMPAHMHINMHVHALTEAVPPADGSSGGADGQGSRQGWSPMKAFEMRPTAAPPPPATAAVATCEGAKPGEVAHNTLYRQQDFIAQDAVMSPDCAAAVPSALSQQPQPQQLAASDRAVPGSGSVARATSQPGTTPLPSRVALLPVSEELERLKFGRGHNFSEHSLTGLVNGETVEKGVATAEEKGVATKGLGCCSDCTAAAVGHLCGGGSSVTAGAPCKAVCSTNAAAVAGNSSSSNFPYPLEVQIVRDAGGCSGGGVAAGAYVVSSLLAWNTIPAAHGGSYTPADEDNNPATHSLPAVLLSMGAVPGRYCTIVVLEWCNQGTLLQAIRTRPFNPERSPDNHAGLLVLLRTALEIAQGMRYLHSLDIVHGDLKPSNVLLQSHVAPSSSLSAFGGSSSAVWAADMRGYVAKVADFGLAMPAHHNSGGGVLGGGGDPLGGGMEIHWGALAYLAPEVPEAGPSKKSDVYSYGCLLYHMCTGKQPFQGIRQGRLLVGLATGVLFLQWPDNIYKVLRRLGEACCSPNPRDRPSFDKVVDALQRTISYVVRSPHPNSELSRTGQAEALGSSTSTTEAEAAAEAAAAASAWRSAIVGLGQFGSASPTARGPRP</sequence>
<feature type="compositionally biased region" description="Low complexity" evidence="1">
    <location>
        <begin position="183"/>
        <end position="199"/>
    </location>
</feature>
<name>D8U608_VOLCA</name>
<reference evidence="3 4" key="1">
    <citation type="journal article" date="2010" name="Science">
        <title>Genomic analysis of organismal complexity in the multicellular green alga Volvox carteri.</title>
        <authorList>
            <person name="Prochnik S.E."/>
            <person name="Umen J."/>
            <person name="Nedelcu A.M."/>
            <person name="Hallmann A."/>
            <person name="Miller S.M."/>
            <person name="Nishii I."/>
            <person name="Ferris P."/>
            <person name="Kuo A."/>
            <person name="Mitros T."/>
            <person name="Fritz-Laylin L.K."/>
            <person name="Hellsten U."/>
            <person name="Chapman J."/>
            <person name="Simakov O."/>
            <person name="Rensing S.A."/>
            <person name="Terry A."/>
            <person name="Pangilinan J."/>
            <person name="Kapitonov V."/>
            <person name="Jurka J."/>
            <person name="Salamov A."/>
            <person name="Shapiro H."/>
            <person name="Schmutz J."/>
            <person name="Grimwood J."/>
            <person name="Lindquist E."/>
            <person name="Lucas S."/>
            <person name="Grigoriev I.V."/>
            <person name="Schmitt R."/>
            <person name="Kirk D."/>
            <person name="Rokhsar D.S."/>
        </authorList>
    </citation>
    <scope>NUCLEOTIDE SEQUENCE [LARGE SCALE GENOMIC DNA]</scope>
    <source>
        <strain evidence="4">f. Nagariensis / Eve</strain>
    </source>
</reference>
<dbReference type="PROSITE" id="PS50011">
    <property type="entry name" value="PROTEIN_KINASE_DOM"/>
    <property type="match status" value="1"/>
</dbReference>
<feature type="compositionally biased region" description="Polar residues" evidence="1">
    <location>
        <begin position="740"/>
        <end position="750"/>
    </location>
</feature>
<feature type="region of interest" description="Disordered" evidence="1">
    <location>
        <begin position="98"/>
        <end position="117"/>
    </location>
</feature>
<dbReference type="InterPro" id="IPR008271">
    <property type="entry name" value="Ser/Thr_kinase_AS"/>
</dbReference>